<evidence type="ECO:0000313" key="3">
    <source>
        <dbReference type="Proteomes" id="UP001589788"/>
    </source>
</evidence>
<comment type="caution">
    <text evidence="2">The sequence shown here is derived from an EMBL/GenBank/DDBJ whole genome shotgun (WGS) entry which is preliminary data.</text>
</comment>
<evidence type="ECO:0000313" key="2">
    <source>
        <dbReference type="EMBL" id="MFC0081874.1"/>
    </source>
</evidence>
<dbReference type="Proteomes" id="UP001589788">
    <property type="component" value="Unassembled WGS sequence"/>
</dbReference>
<dbReference type="RefSeq" id="WP_377789193.1">
    <property type="nucleotide sequence ID" value="NZ_JBHLYQ010000053.1"/>
</dbReference>
<keyword evidence="3" id="KW-1185">Reference proteome</keyword>
<dbReference type="Pfam" id="PF04203">
    <property type="entry name" value="Sortase"/>
    <property type="match status" value="1"/>
</dbReference>
<accession>A0ABV6C2F1</accession>
<feature type="non-terminal residue" evidence="2">
    <location>
        <position position="1"/>
    </location>
</feature>
<keyword evidence="1" id="KW-0378">Hydrolase</keyword>
<dbReference type="EMBL" id="JBHLYQ010000053">
    <property type="protein sequence ID" value="MFC0081874.1"/>
    <property type="molecule type" value="Genomic_DNA"/>
</dbReference>
<proteinExistence type="predicted"/>
<gene>
    <name evidence="2" type="ORF">ACFFRE_06905</name>
</gene>
<dbReference type="SUPFAM" id="SSF63817">
    <property type="entry name" value="Sortase"/>
    <property type="match status" value="1"/>
</dbReference>
<organism evidence="2 3">
    <name type="scientific">Aciditerrimonas ferrireducens</name>
    <dbReference type="NCBI Taxonomy" id="667306"/>
    <lineage>
        <taxon>Bacteria</taxon>
        <taxon>Bacillati</taxon>
        <taxon>Actinomycetota</taxon>
        <taxon>Acidimicrobiia</taxon>
        <taxon>Acidimicrobiales</taxon>
        <taxon>Acidimicrobiaceae</taxon>
        <taxon>Aciditerrimonas</taxon>
    </lineage>
</organism>
<reference evidence="2 3" key="1">
    <citation type="submission" date="2024-09" db="EMBL/GenBank/DDBJ databases">
        <authorList>
            <person name="Sun Q."/>
            <person name="Mori K."/>
        </authorList>
    </citation>
    <scope>NUCLEOTIDE SEQUENCE [LARGE SCALE GENOMIC DNA]</scope>
    <source>
        <strain evidence="2 3">JCM 15389</strain>
    </source>
</reference>
<sequence>GGVVVPVLQGASQAVLAEAAGHLPGTPWPGGRGTAVVLGHDVGDFSVLAGLGPGAVLRWWSGCDEATFVVLRRVVARPGERLGAVGSRGLALVTCWPSDALWWTPERLVLLAVLTGERRALPPSRPRLPGVPAAGLPGVSEAAQVLLQQWPMGTFQVDGDPSKQWLASNRPLALELAALGVLERWRESGTLPGALAGCGGVPSSPLGVVEEVQGTAPTAVTLQGTTSAGDCRLTLQATGSQLTPAG</sequence>
<protein>
    <submittedName>
        <fullName evidence="2">Sortase domain-bontaining protein</fullName>
    </submittedName>
</protein>
<dbReference type="Gene3D" id="2.40.260.10">
    <property type="entry name" value="Sortase"/>
    <property type="match status" value="1"/>
</dbReference>
<name>A0ABV6C2F1_9ACTN</name>
<dbReference type="InterPro" id="IPR005754">
    <property type="entry name" value="Sortase"/>
</dbReference>
<evidence type="ECO:0000256" key="1">
    <source>
        <dbReference type="ARBA" id="ARBA00022801"/>
    </source>
</evidence>
<dbReference type="InterPro" id="IPR023365">
    <property type="entry name" value="Sortase_dom-sf"/>
</dbReference>